<protein>
    <recommendedName>
        <fullName evidence="6">RlpA-like protein double-psi beta-barrel domain-containing protein</fullName>
    </recommendedName>
</protein>
<keyword evidence="5" id="KW-1185">Reference proteome</keyword>
<dbReference type="CDD" id="cd22191">
    <property type="entry name" value="DPBB_RlpA_EXP_N-like"/>
    <property type="match status" value="1"/>
</dbReference>
<dbReference type="Gene3D" id="2.40.40.10">
    <property type="entry name" value="RlpA-like domain"/>
    <property type="match status" value="1"/>
</dbReference>
<evidence type="ECO:0000256" key="2">
    <source>
        <dbReference type="SAM" id="MobiDB-lite"/>
    </source>
</evidence>
<sequence>MKNSAVLASLLFGSFAVAAPFDKRALVYKTEVLTETVVVYTTVYEDEPAATSSVDGLFYEQPTTTTTSSAVVVPTSSATPVYVAPTSTETPSSVYTPAPETPSTTSTPAPAPTSTAAVEEVQPSTTTEAYVAPVTSAAAATSVAASSGSSTTSGETYSNVDITIYDNNGGYGACGTELHDTDMIVALAESTWGASTYDVMTGAATNPWCGQKIQIEYNGNTVDATIMDMCPGCSGHDIDLSLAVWKQLTGLDEKTRLQASWSKVA</sequence>
<accession>A0A9W8Y1A5</accession>
<name>A0A9W8Y1A5_9PLEO</name>
<reference evidence="4" key="1">
    <citation type="submission" date="2022-10" db="EMBL/GenBank/DDBJ databases">
        <title>Tapping the CABI collections for fungal endophytes: first genome assemblies for Collariella, Neodidymelliopsis, Ascochyta clinopodiicola, Didymella pomorum, Didymosphaeria variabile, Neocosmospora piperis and Neocucurbitaria cava.</title>
        <authorList>
            <person name="Hill R."/>
        </authorList>
    </citation>
    <scope>NUCLEOTIDE SEQUENCE</scope>
    <source>
        <strain evidence="4">IMI 356814</strain>
    </source>
</reference>
<proteinExistence type="predicted"/>
<feature type="signal peptide" evidence="3">
    <location>
        <begin position="1"/>
        <end position="18"/>
    </location>
</feature>
<evidence type="ECO:0000313" key="5">
    <source>
        <dbReference type="Proteomes" id="UP001140560"/>
    </source>
</evidence>
<feature type="chain" id="PRO_5040727332" description="RlpA-like protein double-psi beta-barrel domain-containing protein" evidence="3">
    <location>
        <begin position="19"/>
        <end position="265"/>
    </location>
</feature>
<feature type="region of interest" description="Disordered" evidence="2">
    <location>
        <begin position="83"/>
        <end position="124"/>
    </location>
</feature>
<evidence type="ECO:0000313" key="4">
    <source>
        <dbReference type="EMBL" id="KAJ4365285.1"/>
    </source>
</evidence>
<evidence type="ECO:0000256" key="1">
    <source>
        <dbReference type="ARBA" id="ARBA00022729"/>
    </source>
</evidence>
<dbReference type="PANTHER" id="PTHR31836">
    <property type="match status" value="1"/>
</dbReference>
<comment type="caution">
    <text evidence="4">The sequence shown here is derived from an EMBL/GenBank/DDBJ whole genome shotgun (WGS) entry which is preliminary data.</text>
</comment>
<dbReference type="PANTHER" id="PTHR31836:SF28">
    <property type="entry name" value="SRCR DOMAIN-CONTAINING PROTEIN-RELATED"/>
    <property type="match status" value="1"/>
</dbReference>
<dbReference type="SUPFAM" id="SSF50685">
    <property type="entry name" value="Barwin-like endoglucanases"/>
    <property type="match status" value="1"/>
</dbReference>
<gene>
    <name evidence="4" type="ORF">N0V83_008904</name>
</gene>
<dbReference type="OrthoDB" id="406505at2759"/>
<feature type="compositionally biased region" description="Low complexity" evidence="2">
    <location>
        <begin position="96"/>
        <end position="117"/>
    </location>
</feature>
<dbReference type="InterPro" id="IPR051477">
    <property type="entry name" value="Expansin_CellWall"/>
</dbReference>
<dbReference type="Proteomes" id="UP001140560">
    <property type="component" value="Unassembled WGS sequence"/>
</dbReference>
<evidence type="ECO:0008006" key="6">
    <source>
        <dbReference type="Google" id="ProtNLM"/>
    </source>
</evidence>
<dbReference type="AlphaFoldDB" id="A0A9W8Y1A5"/>
<feature type="compositionally biased region" description="Polar residues" evidence="2">
    <location>
        <begin position="85"/>
        <end position="95"/>
    </location>
</feature>
<dbReference type="EMBL" id="JAPEUY010000016">
    <property type="protein sequence ID" value="KAJ4365285.1"/>
    <property type="molecule type" value="Genomic_DNA"/>
</dbReference>
<keyword evidence="1 3" id="KW-0732">Signal</keyword>
<evidence type="ECO:0000256" key="3">
    <source>
        <dbReference type="SAM" id="SignalP"/>
    </source>
</evidence>
<organism evidence="4 5">
    <name type="scientific">Neocucurbitaria cava</name>
    <dbReference type="NCBI Taxonomy" id="798079"/>
    <lineage>
        <taxon>Eukaryota</taxon>
        <taxon>Fungi</taxon>
        <taxon>Dikarya</taxon>
        <taxon>Ascomycota</taxon>
        <taxon>Pezizomycotina</taxon>
        <taxon>Dothideomycetes</taxon>
        <taxon>Pleosporomycetidae</taxon>
        <taxon>Pleosporales</taxon>
        <taxon>Pleosporineae</taxon>
        <taxon>Cucurbitariaceae</taxon>
        <taxon>Neocucurbitaria</taxon>
    </lineage>
</organism>
<dbReference type="InterPro" id="IPR036908">
    <property type="entry name" value="RlpA-like_sf"/>
</dbReference>